<protein>
    <submittedName>
        <fullName evidence="2">Membrane protein</fullName>
    </submittedName>
</protein>
<dbReference type="InterPro" id="IPR031347">
    <property type="entry name" value="AmpE"/>
</dbReference>
<organism evidence="2 3">
    <name type="scientific">Dokdonella soli</name>
    <dbReference type="NCBI Taxonomy" id="529810"/>
    <lineage>
        <taxon>Bacteria</taxon>
        <taxon>Pseudomonadati</taxon>
        <taxon>Pseudomonadota</taxon>
        <taxon>Gammaproteobacteria</taxon>
        <taxon>Lysobacterales</taxon>
        <taxon>Rhodanobacteraceae</taxon>
        <taxon>Dokdonella</taxon>
    </lineage>
</organism>
<evidence type="ECO:0000256" key="1">
    <source>
        <dbReference type="SAM" id="Phobius"/>
    </source>
</evidence>
<feature type="transmembrane region" description="Helical" evidence="1">
    <location>
        <begin position="154"/>
        <end position="175"/>
    </location>
</feature>
<dbReference type="PANTHER" id="PTHR38684:SF1">
    <property type="entry name" value="PROTEIN AMPE"/>
    <property type="match status" value="1"/>
</dbReference>
<proteinExistence type="predicted"/>
<dbReference type="Pfam" id="PF17113">
    <property type="entry name" value="AmpE"/>
    <property type="match status" value="1"/>
</dbReference>
<accession>A0ABP3TZN7</accession>
<feature type="transmembrane region" description="Helical" evidence="1">
    <location>
        <begin position="80"/>
        <end position="98"/>
    </location>
</feature>
<evidence type="ECO:0000313" key="3">
    <source>
        <dbReference type="Proteomes" id="UP001501523"/>
    </source>
</evidence>
<keyword evidence="1" id="KW-0472">Membrane</keyword>
<dbReference type="EMBL" id="BAAAEU010000023">
    <property type="protein sequence ID" value="GAA0719135.1"/>
    <property type="molecule type" value="Genomic_DNA"/>
</dbReference>
<feature type="transmembrane region" description="Helical" evidence="1">
    <location>
        <begin position="56"/>
        <end position="73"/>
    </location>
</feature>
<dbReference type="PANTHER" id="PTHR38684">
    <property type="entry name" value="PROTEIN AMPE"/>
    <property type="match status" value="1"/>
</dbReference>
<evidence type="ECO:0000313" key="2">
    <source>
        <dbReference type="EMBL" id="GAA0719135.1"/>
    </source>
</evidence>
<name>A0ABP3TZN7_9GAMM</name>
<dbReference type="InterPro" id="IPR052966">
    <property type="entry name" value="Beta-lactamase_Reg"/>
</dbReference>
<comment type="caution">
    <text evidence="2">The sequence shown here is derived from an EMBL/GenBank/DDBJ whole genome shotgun (WGS) entry which is preliminary data.</text>
</comment>
<dbReference type="Proteomes" id="UP001501523">
    <property type="component" value="Unassembled WGS sequence"/>
</dbReference>
<keyword evidence="1" id="KW-1133">Transmembrane helix</keyword>
<keyword evidence="1" id="KW-0812">Transmembrane</keyword>
<gene>
    <name evidence="2" type="ORF">GCM10009105_27440</name>
</gene>
<feature type="transmembrane region" description="Helical" evidence="1">
    <location>
        <begin position="286"/>
        <end position="303"/>
    </location>
</feature>
<sequence length="304" mass="32965">MRPFANTPMAQTLLAVLLVLASGYTLPDLSRLRDFSWLKVWLSRWTRVGDDASTSRVPLVLLPLLLVVACLLIQAALARVLFGLPAFAFGVIVLFYAWGPRDLDADVEAVLKAPDSDRRNSAAQALRADPATATLPLEAAPLVEATFASALSRWFGVLFWFVILGPAGALGYRIVQLLARHPAFTAEIEASQRSVLERTALILDWAPTHLVAMTLALVSEFDAVIQTWRDYHAAHGRGYFTLDLGFLGALARAGVEADVMAGDGYATDVSDPLVELADARKVLRRILVAWLAVIALLALAGLTH</sequence>
<keyword evidence="3" id="KW-1185">Reference proteome</keyword>
<reference evidence="3" key="1">
    <citation type="journal article" date="2019" name="Int. J. Syst. Evol. Microbiol.">
        <title>The Global Catalogue of Microorganisms (GCM) 10K type strain sequencing project: providing services to taxonomists for standard genome sequencing and annotation.</title>
        <authorList>
            <consortium name="The Broad Institute Genomics Platform"/>
            <consortium name="The Broad Institute Genome Sequencing Center for Infectious Disease"/>
            <person name="Wu L."/>
            <person name="Ma J."/>
        </authorList>
    </citation>
    <scope>NUCLEOTIDE SEQUENCE [LARGE SCALE GENOMIC DNA]</scope>
    <source>
        <strain evidence="3">JCM 15421</strain>
    </source>
</reference>